<protein>
    <submittedName>
        <fullName evidence="2">Uncharacterized protein</fullName>
    </submittedName>
</protein>
<sequence>MVEQTTHSFPDSSDDNPQLRRRFIFLLLPHHRPHLLPYDHHQGPPHLLRPPLRQLSWLWLLRFHKLTASVAWLTDSSISLIRTANRRISSHHRSASTYSSRLYKIIRLFLILVLLLIFLKLLTYRHGWQLTPPSVESAETLVERL</sequence>
<keyword evidence="1" id="KW-0812">Transmembrane</keyword>
<accession>A0AAV2CE34</accession>
<proteinExistence type="predicted"/>
<gene>
    <name evidence="2" type="ORF">LTRI10_LOCUS2318</name>
</gene>
<name>A0AAV2CE34_9ROSI</name>
<evidence type="ECO:0000313" key="2">
    <source>
        <dbReference type="EMBL" id="CAL1354514.1"/>
    </source>
</evidence>
<dbReference type="EMBL" id="OZ034813">
    <property type="protein sequence ID" value="CAL1354514.1"/>
    <property type="molecule type" value="Genomic_DNA"/>
</dbReference>
<evidence type="ECO:0000313" key="3">
    <source>
        <dbReference type="Proteomes" id="UP001497516"/>
    </source>
</evidence>
<keyword evidence="1" id="KW-1133">Transmembrane helix</keyword>
<keyword evidence="3" id="KW-1185">Reference proteome</keyword>
<reference evidence="2 3" key="1">
    <citation type="submission" date="2024-04" db="EMBL/GenBank/DDBJ databases">
        <authorList>
            <person name="Fracassetti M."/>
        </authorList>
    </citation>
    <scope>NUCLEOTIDE SEQUENCE [LARGE SCALE GENOMIC DNA]</scope>
</reference>
<dbReference type="AlphaFoldDB" id="A0AAV2CE34"/>
<evidence type="ECO:0000256" key="1">
    <source>
        <dbReference type="SAM" id="Phobius"/>
    </source>
</evidence>
<keyword evidence="1" id="KW-0472">Membrane</keyword>
<organism evidence="2 3">
    <name type="scientific">Linum trigynum</name>
    <dbReference type="NCBI Taxonomy" id="586398"/>
    <lineage>
        <taxon>Eukaryota</taxon>
        <taxon>Viridiplantae</taxon>
        <taxon>Streptophyta</taxon>
        <taxon>Embryophyta</taxon>
        <taxon>Tracheophyta</taxon>
        <taxon>Spermatophyta</taxon>
        <taxon>Magnoliopsida</taxon>
        <taxon>eudicotyledons</taxon>
        <taxon>Gunneridae</taxon>
        <taxon>Pentapetalae</taxon>
        <taxon>rosids</taxon>
        <taxon>fabids</taxon>
        <taxon>Malpighiales</taxon>
        <taxon>Linaceae</taxon>
        <taxon>Linum</taxon>
    </lineage>
</organism>
<dbReference type="Proteomes" id="UP001497516">
    <property type="component" value="Chromosome 1"/>
</dbReference>
<feature type="transmembrane region" description="Helical" evidence="1">
    <location>
        <begin position="105"/>
        <end position="124"/>
    </location>
</feature>